<accession>A0AAE0F1C4</accession>
<comment type="caution">
    <text evidence="2">The sequence shown here is derived from an EMBL/GenBank/DDBJ whole genome shotgun (WGS) entry which is preliminary data.</text>
</comment>
<feature type="region of interest" description="Disordered" evidence="1">
    <location>
        <begin position="123"/>
        <end position="154"/>
    </location>
</feature>
<sequence length="314" mass="34911">MQVPQATSSDVVEPDDTHNAGVPCEGYAKGSKDSVELTPTVRAIAEQMLHAYNKLQNAAKKDRMTWQQIVDDINQRYIPGESMVRATLVVTRRFASGKYKLHTQKHPTLLDAYQRWSQDFGGSDDANLEKDVIPDDDDQPRGDEKASGDDRSGKYFREDVDMTQFVPEGVAGDVTGGVAGGIAAVVVCRRCRQVMSPVVRRVAGDVAGVAGVGFHTAEECIAAFGGSLIEGFLENNHFDVGKYMAMFENEPDLGDMLWYPVEVREVYPTNDKVIVRYFEGHLSVDQAKRQMNMYTGDINELVYKIFTMADYMEA</sequence>
<evidence type="ECO:0000313" key="3">
    <source>
        <dbReference type="Proteomes" id="UP001190700"/>
    </source>
</evidence>
<keyword evidence="3" id="KW-1185">Reference proteome</keyword>
<dbReference type="AlphaFoldDB" id="A0AAE0F1C4"/>
<protein>
    <submittedName>
        <fullName evidence="2">Uncharacterized protein</fullName>
    </submittedName>
</protein>
<reference evidence="2 3" key="1">
    <citation type="journal article" date="2015" name="Genome Biol. Evol.">
        <title>Comparative Genomics of a Bacterivorous Green Alga Reveals Evolutionary Causalities and Consequences of Phago-Mixotrophic Mode of Nutrition.</title>
        <authorList>
            <person name="Burns J.A."/>
            <person name="Paasch A."/>
            <person name="Narechania A."/>
            <person name="Kim E."/>
        </authorList>
    </citation>
    <scope>NUCLEOTIDE SEQUENCE [LARGE SCALE GENOMIC DNA]</scope>
    <source>
        <strain evidence="2 3">PLY_AMNH</strain>
    </source>
</reference>
<evidence type="ECO:0000313" key="2">
    <source>
        <dbReference type="EMBL" id="KAK3248451.1"/>
    </source>
</evidence>
<name>A0AAE0F1C4_9CHLO</name>
<feature type="compositionally biased region" description="Polar residues" evidence="1">
    <location>
        <begin position="1"/>
        <end position="10"/>
    </location>
</feature>
<feature type="region of interest" description="Disordered" evidence="1">
    <location>
        <begin position="1"/>
        <end position="31"/>
    </location>
</feature>
<dbReference type="EMBL" id="LGRX02028074">
    <property type="protein sequence ID" value="KAK3248451.1"/>
    <property type="molecule type" value="Genomic_DNA"/>
</dbReference>
<evidence type="ECO:0000256" key="1">
    <source>
        <dbReference type="SAM" id="MobiDB-lite"/>
    </source>
</evidence>
<proteinExistence type="predicted"/>
<feature type="compositionally biased region" description="Basic and acidic residues" evidence="1">
    <location>
        <begin position="127"/>
        <end position="154"/>
    </location>
</feature>
<dbReference type="Proteomes" id="UP001190700">
    <property type="component" value="Unassembled WGS sequence"/>
</dbReference>
<organism evidence="2 3">
    <name type="scientific">Cymbomonas tetramitiformis</name>
    <dbReference type="NCBI Taxonomy" id="36881"/>
    <lineage>
        <taxon>Eukaryota</taxon>
        <taxon>Viridiplantae</taxon>
        <taxon>Chlorophyta</taxon>
        <taxon>Pyramimonadophyceae</taxon>
        <taxon>Pyramimonadales</taxon>
        <taxon>Pyramimonadaceae</taxon>
        <taxon>Cymbomonas</taxon>
    </lineage>
</organism>
<gene>
    <name evidence="2" type="ORF">CYMTET_42085</name>
</gene>